<organism>
    <name type="scientific">Solenopsis invicta</name>
    <name type="common">Red imported fire ant</name>
    <name type="synonym">Solenopsis wagneri</name>
    <dbReference type="NCBI Taxonomy" id="13686"/>
    <lineage>
        <taxon>Eukaryota</taxon>
        <taxon>Metazoa</taxon>
        <taxon>Ecdysozoa</taxon>
        <taxon>Arthropoda</taxon>
        <taxon>Hexapoda</taxon>
        <taxon>Insecta</taxon>
        <taxon>Pterygota</taxon>
        <taxon>Neoptera</taxon>
        <taxon>Endopterygota</taxon>
        <taxon>Hymenoptera</taxon>
        <taxon>Apocrita</taxon>
        <taxon>Aculeata</taxon>
        <taxon>Formicoidea</taxon>
        <taxon>Formicidae</taxon>
        <taxon>Myrmicinae</taxon>
        <taxon>Solenopsis</taxon>
    </lineage>
</organism>
<evidence type="ECO:0000313" key="1">
    <source>
        <dbReference type="EMBL" id="EFZ22611.1"/>
    </source>
</evidence>
<protein>
    <submittedName>
        <fullName evidence="1">Uncharacterized protein</fullName>
    </submittedName>
</protein>
<dbReference type="AlphaFoldDB" id="E9I9Y5"/>
<accession>E9I9Y5</accession>
<reference evidence="1" key="1">
    <citation type="journal article" date="2011" name="Proc. Natl. Acad. Sci. U.S.A.">
        <title>The genome of the fire ant Solenopsis invicta.</title>
        <authorList>
            <person name="Wurm Y."/>
            <person name="Wang J."/>
            <person name="Riba-Grognuz O."/>
            <person name="Corona M."/>
            <person name="Nygaard S."/>
            <person name="Hunt B.G."/>
            <person name="Ingram K.K."/>
            <person name="Falquet L."/>
            <person name="Nipitwattanaphon M."/>
            <person name="Gotzek D."/>
            <person name="Dijkstra M.B."/>
            <person name="Oettler J."/>
            <person name="Comtesse F."/>
            <person name="Shih C.J."/>
            <person name="Wu W.J."/>
            <person name="Yang C.C."/>
            <person name="Thomas J."/>
            <person name="Beaudoing E."/>
            <person name="Pradervand S."/>
            <person name="Flegel V."/>
            <person name="Cook E.D."/>
            <person name="Fabbretti R."/>
            <person name="Stockinger H."/>
            <person name="Long L."/>
            <person name="Farmerie W.G."/>
            <person name="Oakey J."/>
            <person name="Boomsma J.J."/>
            <person name="Pamilo P."/>
            <person name="Yi S.V."/>
            <person name="Heinze J."/>
            <person name="Goodisman M.A."/>
            <person name="Farinelli L."/>
            <person name="Harshman K."/>
            <person name="Hulo N."/>
            <person name="Cerutti L."/>
            <person name="Xenarios I."/>
            <person name="Shoemaker D."/>
            <person name="Keller L."/>
        </authorList>
    </citation>
    <scope>NUCLEOTIDE SEQUENCE [LARGE SCALE GENOMIC DNA]</scope>
</reference>
<dbReference type="HOGENOM" id="CLU_1322378_0_0_1"/>
<feature type="non-terminal residue" evidence="1">
    <location>
        <position position="208"/>
    </location>
</feature>
<dbReference type="EMBL" id="GL761858">
    <property type="protein sequence ID" value="EFZ22611.1"/>
    <property type="molecule type" value="Genomic_DNA"/>
</dbReference>
<proteinExistence type="predicted"/>
<gene>
    <name evidence="1" type="ORF">SINV_04087</name>
</gene>
<name>E9I9Y5_SOLIN</name>
<sequence length="208" mass="23563">MYNDEWIFTITLEQLIAALEEQRLSTKSLQSALALRLLCHMWASYACRRIVRWCGRHARNVGIRTSGSSQRVGTATGQFLRCHDEAACVFHASGGGNGHRPLGTNDAATVYNIMRRWNLKFSGVRGENVKTFLLRIKEGHELIPVNDANILRCLPFFFIGCCVLLVPQRGKKIGYAHRHMLLRLQTMVPRDSVTDLESLNSLAVRRKL</sequence>